<evidence type="ECO:0000256" key="1">
    <source>
        <dbReference type="ARBA" id="ARBA00022737"/>
    </source>
</evidence>
<dbReference type="PANTHER" id="PTHR43215">
    <property type="entry name" value="RADIAL SPOKE HEAD 1 HOMOLOG"/>
    <property type="match status" value="1"/>
</dbReference>
<evidence type="ECO:0000313" key="2">
    <source>
        <dbReference type="EMBL" id="CAE0836894.1"/>
    </source>
</evidence>
<accession>A0A7S4GH11</accession>
<evidence type="ECO:0008006" key="3">
    <source>
        <dbReference type="Google" id="ProtNLM"/>
    </source>
</evidence>
<proteinExistence type="predicted"/>
<sequence length="284" mass="31831">MYLRHLISRSLPPCSRCHRAWAVRMYTAQETRFLNNIRYEGVFESDRLREGAMMLPDGRVYRGSFGDDGHIADGGTLLFSEGEYTGEFQNWARHGEGRTMYASGKVEEGIYKDNALVQGRVVMLDDEGDGELELEGRWQDGCIVEGVLRQAGICYEGEFKENLPHGQGQTVFPTGRKYIGTHASGQFCGKGAMVMANGDVFRGVFEDGRLLDGHLQYMNGSRYDGQFNDDGELHGQGEYEDAATGHVYTGHWQKGKFLEGQVLDRDGYPVELTTQGMRISDLQP</sequence>
<gene>
    <name evidence="2" type="ORF">EGYM00163_LOCUS48263</name>
</gene>
<organism evidence="2">
    <name type="scientific">Eutreptiella gymnastica</name>
    <dbReference type="NCBI Taxonomy" id="73025"/>
    <lineage>
        <taxon>Eukaryota</taxon>
        <taxon>Discoba</taxon>
        <taxon>Euglenozoa</taxon>
        <taxon>Euglenida</taxon>
        <taxon>Spirocuta</taxon>
        <taxon>Euglenophyceae</taxon>
        <taxon>Eutreptiales</taxon>
        <taxon>Eutreptiaceae</taxon>
        <taxon>Eutreptiella</taxon>
    </lineage>
</organism>
<dbReference type="Gene3D" id="2.20.110.10">
    <property type="entry name" value="Histone H3 K4-specific methyltransferase SET7/9 N-terminal domain"/>
    <property type="match status" value="3"/>
</dbReference>
<dbReference type="PANTHER" id="PTHR43215:SF14">
    <property type="entry name" value="RADIAL SPOKE HEAD 1 HOMOLOG"/>
    <property type="match status" value="1"/>
</dbReference>
<dbReference type="EMBL" id="HBJA01140293">
    <property type="protein sequence ID" value="CAE0836894.1"/>
    <property type="molecule type" value="Transcribed_RNA"/>
</dbReference>
<keyword evidence="1" id="KW-0677">Repeat</keyword>
<dbReference type="SUPFAM" id="SSF82185">
    <property type="entry name" value="Histone H3 K4-specific methyltransferase SET7/9 N-terminal domain"/>
    <property type="match status" value="2"/>
</dbReference>
<protein>
    <recommendedName>
        <fullName evidence="3">MORN repeat-containing protein 5</fullName>
    </recommendedName>
</protein>
<dbReference type="AlphaFoldDB" id="A0A7S4GH11"/>
<dbReference type="SMART" id="SM00698">
    <property type="entry name" value="MORN"/>
    <property type="match status" value="4"/>
</dbReference>
<dbReference type="InterPro" id="IPR003409">
    <property type="entry name" value="MORN"/>
</dbReference>
<name>A0A7S4GH11_9EUGL</name>
<dbReference type="GO" id="GO:0005829">
    <property type="term" value="C:cytosol"/>
    <property type="evidence" value="ECO:0007669"/>
    <property type="project" value="TreeGrafter"/>
</dbReference>
<dbReference type="Pfam" id="PF02493">
    <property type="entry name" value="MORN"/>
    <property type="match status" value="4"/>
</dbReference>
<reference evidence="2" key="1">
    <citation type="submission" date="2021-01" db="EMBL/GenBank/DDBJ databases">
        <authorList>
            <person name="Corre E."/>
            <person name="Pelletier E."/>
            <person name="Niang G."/>
            <person name="Scheremetjew M."/>
            <person name="Finn R."/>
            <person name="Kale V."/>
            <person name="Holt S."/>
            <person name="Cochrane G."/>
            <person name="Meng A."/>
            <person name="Brown T."/>
            <person name="Cohen L."/>
        </authorList>
    </citation>
    <scope>NUCLEOTIDE SEQUENCE</scope>
    <source>
        <strain evidence="2">CCMP1594</strain>
    </source>
</reference>